<reference evidence="2" key="1">
    <citation type="submission" date="2020-04" db="EMBL/GenBank/DDBJ databases">
        <authorList>
            <person name="Chiriac C."/>
            <person name="Salcher M."/>
            <person name="Ghai R."/>
            <person name="Kavagutti S V."/>
        </authorList>
    </citation>
    <scope>NUCLEOTIDE SEQUENCE</scope>
</reference>
<proteinExistence type="predicted"/>
<feature type="region of interest" description="Disordered" evidence="1">
    <location>
        <begin position="40"/>
        <end position="67"/>
    </location>
</feature>
<accession>A0A6J5KJT6</accession>
<name>A0A6J5KJT6_9CAUD</name>
<evidence type="ECO:0000256" key="1">
    <source>
        <dbReference type="SAM" id="MobiDB-lite"/>
    </source>
</evidence>
<feature type="compositionally biased region" description="Basic and acidic residues" evidence="1">
    <location>
        <begin position="40"/>
        <end position="57"/>
    </location>
</feature>
<protein>
    <submittedName>
        <fullName evidence="2">Uncharacterized protein</fullName>
    </submittedName>
</protein>
<organism evidence="2">
    <name type="scientific">uncultured Caudovirales phage</name>
    <dbReference type="NCBI Taxonomy" id="2100421"/>
    <lineage>
        <taxon>Viruses</taxon>
        <taxon>Duplodnaviria</taxon>
        <taxon>Heunggongvirae</taxon>
        <taxon>Uroviricota</taxon>
        <taxon>Caudoviricetes</taxon>
        <taxon>Peduoviridae</taxon>
        <taxon>Maltschvirus</taxon>
        <taxon>Maltschvirus maltsch</taxon>
    </lineage>
</organism>
<evidence type="ECO:0000313" key="2">
    <source>
        <dbReference type="EMBL" id="CAB4121623.1"/>
    </source>
</evidence>
<dbReference type="EMBL" id="LR796150">
    <property type="protein sequence ID" value="CAB4121623.1"/>
    <property type="molecule type" value="Genomic_DNA"/>
</dbReference>
<sequence length="67" mass="7654">MTNTLSNIFDEVEAELIAKHKAITPEQFAAEEQRRKAVAEYDAKHTAIETDEARANTDEYPDDEDEQ</sequence>
<gene>
    <name evidence="2" type="ORF">UFOVP15_48</name>
</gene>